<evidence type="ECO:0000256" key="3">
    <source>
        <dbReference type="ARBA" id="ARBA00023122"/>
    </source>
</evidence>
<comment type="similarity">
    <text evidence="1">Belongs to the 5'-AMP-activated protein kinase gamma subunit family.</text>
</comment>
<dbReference type="SUPFAM" id="SSF81296">
    <property type="entry name" value="E set domains"/>
    <property type="match status" value="1"/>
</dbReference>
<dbReference type="Pfam" id="PF00571">
    <property type="entry name" value="CBS"/>
    <property type="match status" value="2"/>
</dbReference>
<dbReference type="Pfam" id="PF16561">
    <property type="entry name" value="AMPK1_CBM"/>
    <property type="match status" value="1"/>
</dbReference>
<dbReference type="InterPro" id="IPR032640">
    <property type="entry name" value="AMPK1_CBM"/>
</dbReference>
<keyword evidence="7" id="KW-1185">Reference proteome</keyword>
<dbReference type="InterPro" id="IPR014756">
    <property type="entry name" value="Ig_E-set"/>
</dbReference>
<feature type="domain" description="CBS" evidence="5">
    <location>
        <begin position="316"/>
        <end position="378"/>
    </location>
</feature>
<name>A0A5D2PK09_GOSTO</name>
<dbReference type="GO" id="GO:0009507">
    <property type="term" value="C:chloroplast"/>
    <property type="evidence" value="ECO:0007669"/>
    <property type="project" value="UniProtKB-ARBA"/>
</dbReference>
<dbReference type="InterPro" id="IPR046342">
    <property type="entry name" value="CBS_dom_sf"/>
</dbReference>
<evidence type="ECO:0000259" key="5">
    <source>
        <dbReference type="PROSITE" id="PS51371"/>
    </source>
</evidence>
<dbReference type="SUPFAM" id="SSF54631">
    <property type="entry name" value="CBS-domain pair"/>
    <property type="match status" value="2"/>
</dbReference>
<dbReference type="EMBL" id="CM017617">
    <property type="protein sequence ID" value="TYI16296.1"/>
    <property type="molecule type" value="Genomic_DNA"/>
</dbReference>
<gene>
    <name evidence="6" type="ORF">ES332_A08G245200v1</name>
</gene>
<dbReference type="Gene3D" id="2.60.40.10">
    <property type="entry name" value="Immunoglobulins"/>
    <property type="match status" value="1"/>
</dbReference>
<dbReference type="CDD" id="cd02859">
    <property type="entry name" value="E_set_AMPKbeta_like_N"/>
    <property type="match status" value="1"/>
</dbReference>
<dbReference type="InterPro" id="IPR013783">
    <property type="entry name" value="Ig-like_fold"/>
</dbReference>
<dbReference type="InterPro" id="IPR000644">
    <property type="entry name" value="CBS_dom"/>
</dbReference>
<organism evidence="6 7">
    <name type="scientific">Gossypium tomentosum</name>
    <name type="common">Hawaiian cotton</name>
    <name type="synonym">Gossypium sandvicense</name>
    <dbReference type="NCBI Taxonomy" id="34277"/>
    <lineage>
        <taxon>Eukaryota</taxon>
        <taxon>Viridiplantae</taxon>
        <taxon>Streptophyta</taxon>
        <taxon>Embryophyta</taxon>
        <taxon>Tracheophyta</taxon>
        <taxon>Spermatophyta</taxon>
        <taxon>Magnoliopsida</taxon>
        <taxon>eudicotyledons</taxon>
        <taxon>Gunneridae</taxon>
        <taxon>Pentapetalae</taxon>
        <taxon>rosids</taxon>
        <taxon>malvids</taxon>
        <taxon>Malvales</taxon>
        <taxon>Malvaceae</taxon>
        <taxon>Malvoideae</taxon>
        <taxon>Gossypium</taxon>
    </lineage>
</organism>
<proteinExistence type="inferred from homology"/>
<accession>A0A5D2PK09</accession>
<dbReference type="Gene3D" id="3.10.580.10">
    <property type="entry name" value="CBS-domain"/>
    <property type="match status" value="3"/>
</dbReference>
<dbReference type="PANTHER" id="PTHR13780:SF35">
    <property type="entry name" value="LD22662P"/>
    <property type="match status" value="1"/>
</dbReference>
<evidence type="ECO:0000256" key="4">
    <source>
        <dbReference type="PROSITE-ProRule" id="PRU00703"/>
    </source>
</evidence>
<evidence type="ECO:0000256" key="2">
    <source>
        <dbReference type="ARBA" id="ARBA00022737"/>
    </source>
</evidence>
<dbReference type="SMART" id="SM00116">
    <property type="entry name" value="CBS"/>
    <property type="match status" value="2"/>
</dbReference>
<sequence length="449" mass="49558">MFGSGPDTGHGNSGVSGPLLIPMRFVWPYGGRRVFLSGSFTRWLEHIPMSPMEGCPTVFQVICSLSPGYHQFKFFVDGEWRHDEHQPFVNDNYGIVNTIFIAREPNLVAPSFSTETPGRSNMDVDDAFVSSEPVTTVSDADLEVSRNRVSAFLSRHTAYELLAESGKVIALDVNIAVKQAFHILYEQLGNHGSNLTEEELETHTISAWKEGKMYLGRQIDGNARSYPRCLVQAGPYDSLKDVALKILKSKVATVPIMHSTSRDGSFQQLLHLATLSEILKCICRHFKHSASSLPILQQPICSIPLGTWVPNIGEPNGRPLAMLRPNATLGAALSLLIQAEVSSIPIVDENDSLLDIYSRSEITALAKDKAYAQIHLDEMSVHQALQLGQDANFFNGQRCQMCLGSDTLHKVMERLANPGVRRLVIVEAGTKRVEGIVSLSDVFRFLLGV</sequence>
<protein>
    <recommendedName>
        <fullName evidence="5">CBS domain-containing protein</fullName>
    </recommendedName>
</protein>
<reference evidence="6 7" key="1">
    <citation type="submission" date="2019-07" db="EMBL/GenBank/DDBJ databases">
        <title>WGS assembly of Gossypium tomentosum.</title>
        <authorList>
            <person name="Chen Z.J."/>
            <person name="Sreedasyam A."/>
            <person name="Ando A."/>
            <person name="Song Q."/>
            <person name="De L."/>
            <person name="Hulse-Kemp A."/>
            <person name="Ding M."/>
            <person name="Ye W."/>
            <person name="Kirkbride R."/>
            <person name="Jenkins J."/>
            <person name="Plott C."/>
            <person name="Lovell J."/>
            <person name="Lin Y.-M."/>
            <person name="Vaughn R."/>
            <person name="Liu B."/>
            <person name="Li W."/>
            <person name="Simpson S."/>
            <person name="Scheffler B."/>
            <person name="Saski C."/>
            <person name="Grover C."/>
            <person name="Hu G."/>
            <person name="Conover J."/>
            <person name="Carlson J."/>
            <person name="Shu S."/>
            <person name="Boston L."/>
            <person name="Williams M."/>
            <person name="Peterson D."/>
            <person name="Mcgee K."/>
            <person name="Jones D."/>
            <person name="Wendel J."/>
            <person name="Stelly D."/>
            <person name="Grimwood J."/>
            <person name="Schmutz J."/>
        </authorList>
    </citation>
    <scope>NUCLEOTIDE SEQUENCE [LARGE SCALE GENOMIC DNA]</scope>
    <source>
        <strain evidence="6">7179.01</strain>
    </source>
</reference>
<dbReference type="FunFam" id="2.60.40.10:FF:001860">
    <property type="entry name" value="Sucrose nonfermenting 4-like protein"/>
    <property type="match status" value="1"/>
</dbReference>
<evidence type="ECO:0000256" key="1">
    <source>
        <dbReference type="ARBA" id="ARBA00006750"/>
    </source>
</evidence>
<dbReference type="PROSITE" id="PS51371">
    <property type="entry name" value="CBS"/>
    <property type="match status" value="1"/>
</dbReference>
<dbReference type="InterPro" id="IPR050511">
    <property type="entry name" value="AMPK_gamma/SDS23_families"/>
</dbReference>
<keyword evidence="3 4" id="KW-0129">CBS domain</keyword>
<evidence type="ECO:0000313" key="6">
    <source>
        <dbReference type="EMBL" id="TYI16296.1"/>
    </source>
</evidence>
<keyword evidence="2" id="KW-0677">Repeat</keyword>
<dbReference type="PANTHER" id="PTHR13780">
    <property type="entry name" value="AMP-ACTIVATED PROTEIN KINASE, GAMMA REGULATORY SUBUNIT"/>
    <property type="match status" value="1"/>
</dbReference>
<evidence type="ECO:0000313" key="7">
    <source>
        <dbReference type="Proteomes" id="UP000322667"/>
    </source>
</evidence>
<dbReference type="AlphaFoldDB" id="A0A5D2PK09"/>
<dbReference type="Proteomes" id="UP000322667">
    <property type="component" value="Chromosome A08"/>
</dbReference>